<accession>A0ABQ3FHF6</accession>
<dbReference type="PRINTS" id="PR00420">
    <property type="entry name" value="RNGMNOXGNASE"/>
</dbReference>
<dbReference type="InterPro" id="IPR036188">
    <property type="entry name" value="FAD/NAD-bd_sf"/>
</dbReference>
<dbReference type="InterPro" id="IPR051205">
    <property type="entry name" value="UbiH/COQ6_monooxygenase"/>
</dbReference>
<reference evidence="10" key="1">
    <citation type="journal article" date="2019" name="Int. J. Syst. Evol. Microbiol.">
        <title>The Global Catalogue of Microorganisms (GCM) 10K type strain sequencing project: providing services to taxonomists for standard genome sequencing and annotation.</title>
        <authorList>
            <consortium name="The Broad Institute Genomics Platform"/>
            <consortium name="The Broad Institute Genome Sequencing Center for Infectious Disease"/>
            <person name="Wu L."/>
            <person name="Ma J."/>
        </authorList>
    </citation>
    <scope>NUCLEOTIDE SEQUENCE [LARGE SCALE GENOMIC DNA]</scope>
    <source>
        <strain evidence="10">KCTC 42082</strain>
    </source>
</reference>
<dbReference type="Pfam" id="PF01494">
    <property type="entry name" value="FAD_binding_3"/>
    <property type="match status" value="1"/>
</dbReference>
<organism evidence="9 10">
    <name type="scientific">Kushneria pakistanensis</name>
    <dbReference type="NCBI Taxonomy" id="1508770"/>
    <lineage>
        <taxon>Bacteria</taxon>
        <taxon>Pseudomonadati</taxon>
        <taxon>Pseudomonadota</taxon>
        <taxon>Gammaproteobacteria</taxon>
        <taxon>Oceanospirillales</taxon>
        <taxon>Halomonadaceae</taxon>
        <taxon>Kushneria</taxon>
    </lineage>
</organism>
<keyword evidence="6" id="KW-0560">Oxidoreductase</keyword>
<keyword evidence="5" id="KW-0274">FAD</keyword>
<feature type="domain" description="FAD-binding" evidence="8">
    <location>
        <begin position="13"/>
        <end position="335"/>
    </location>
</feature>
<dbReference type="Gene3D" id="3.50.50.60">
    <property type="entry name" value="FAD/NAD(P)-binding domain"/>
    <property type="match status" value="2"/>
</dbReference>
<dbReference type="PROSITE" id="PS01304">
    <property type="entry name" value="UBIH"/>
    <property type="match status" value="1"/>
</dbReference>
<dbReference type="PANTHER" id="PTHR43876:SF7">
    <property type="entry name" value="UBIQUINONE BIOSYNTHESIS MONOOXYGENASE COQ6, MITOCHONDRIAL"/>
    <property type="match status" value="1"/>
</dbReference>
<evidence type="ECO:0000256" key="2">
    <source>
        <dbReference type="ARBA" id="ARBA00004749"/>
    </source>
</evidence>
<dbReference type="InterPro" id="IPR002938">
    <property type="entry name" value="FAD-bd"/>
</dbReference>
<keyword evidence="7" id="KW-0503">Monooxygenase</keyword>
<keyword evidence="10" id="KW-1185">Reference proteome</keyword>
<evidence type="ECO:0000256" key="4">
    <source>
        <dbReference type="ARBA" id="ARBA00022630"/>
    </source>
</evidence>
<dbReference type="EMBL" id="BMZM01000002">
    <property type="protein sequence ID" value="GHC24254.1"/>
    <property type="molecule type" value="Genomic_DNA"/>
</dbReference>
<gene>
    <name evidence="9" type="ORF">GCM10010082_15970</name>
</gene>
<comment type="caution">
    <text evidence="9">The sequence shown here is derived from an EMBL/GenBank/DDBJ whole genome shotgun (WGS) entry which is preliminary data.</text>
</comment>
<dbReference type="PANTHER" id="PTHR43876">
    <property type="entry name" value="UBIQUINONE BIOSYNTHESIS MONOOXYGENASE COQ6, MITOCHONDRIAL"/>
    <property type="match status" value="1"/>
</dbReference>
<dbReference type="InterPro" id="IPR018168">
    <property type="entry name" value="Ubi_Hdrlase_CS"/>
</dbReference>
<dbReference type="NCBIfam" id="TIGR01988">
    <property type="entry name" value="Ubi-OHases"/>
    <property type="match status" value="1"/>
</dbReference>
<evidence type="ECO:0000256" key="6">
    <source>
        <dbReference type="ARBA" id="ARBA00023002"/>
    </source>
</evidence>
<evidence type="ECO:0000256" key="5">
    <source>
        <dbReference type="ARBA" id="ARBA00022827"/>
    </source>
</evidence>
<comment type="pathway">
    <text evidence="2">Cofactor biosynthesis; ubiquinone biosynthesis.</text>
</comment>
<dbReference type="Proteomes" id="UP000604243">
    <property type="component" value="Unassembled WGS sequence"/>
</dbReference>
<evidence type="ECO:0000256" key="3">
    <source>
        <dbReference type="ARBA" id="ARBA00005349"/>
    </source>
</evidence>
<proteinExistence type="inferred from homology"/>
<evidence type="ECO:0000313" key="10">
    <source>
        <dbReference type="Proteomes" id="UP000604243"/>
    </source>
</evidence>
<evidence type="ECO:0000256" key="1">
    <source>
        <dbReference type="ARBA" id="ARBA00001974"/>
    </source>
</evidence>
<comment type="similarity">
    <text evidence="3">Belongs to the UbiH/COQ6 family.</text>
</comment>
<dbReference type="SUPFAM" id="SSF51905">
    <property type="entry name" value="FAD/NAD(P)-binding domain"/>
    <property type="match status" value="1"/>
</dbReference>
<keyword evidence="4" id="KW-0285">Flavoprotein</keyword>
<protein>
    <submittedName>
        <fullName evidence="9">2-octaprenyl-3-methyl-6-methoxy-1,4-benzoquinol hydroxylase</fullName>
    </submittedName>
</protein>
<evidence type="ECO:0000256" key="7">
    <source>
        <dbReference type="ARBA" id="ARBA00023033"/>
    </source>
</evidence>
<comment type="cofactor">
    <cofactor evidence="1">
        <name>FAD</name>
        <dbReference type="ChEBI" id="CHEBI:57692"/>
    </cofactor>
</comment>
<sequence length="417" mass="45389">MEYFMTFDTARFDMVIVGAGLVGATLALALGRQGHAVALLDGGDIVPCWQAENIDARVSAITPASQQLFTTLGVWPGIVRRRISPYGHMAVWDGEGTGQIAFSAAEVGSDVLGHIIENGVIRDALLEALSECASVTLLPHARVTALSGAEHQGRTITLEDGRTLAAELVIGADGARSQIRALSGLGHREYATGQRAVVATVWHEHDHEATARQRFMGTGPLAFLPLSIDGQQKASSIVWSADTALADDLMGMEDDAFMRALESGFEHHLGRIERISKRYDFALVQRHARRYVDDSLALVGDAAHNIHPLAGQGVNLGLMDIAVLAEELERAKRRGAPVGDIRILSRYARRRRGDNTVMLMAMDAFRIGFGTSWPLVRVLRNQGLTTTGRWPWARRLLIQQAMGQRSDLPRAMHVSAV</sequence>
<evidence type="ECO:0000259" key="8">
    <source>
        <dbReference type="Pfam" id="PF01494"/>
    </source>
</evidence>
<evidence type="ECO:0000313" key="9">
    <source>
        <dbReference type="EMBL" id="GHC24254.1"/>
    </source>
</evidence>
<dbReference type="InterPro" id="IPR010971">
    <property type="entry name" value="UbiH/COQ6"/>
</dbReference>
<name>A0ABQ3FHF6_9GAMM</name>